<evidence type="ECO:0000259" key="11">
    <source>
        <dbReference type="PROSITE" id="PS50011"/>
    </source>
</evidence>
<keyword evidence="14" id="KW-1185">Reference proteome</keyword>
<protein>
    <recommendedName>
        <fullName evidence="1">non-specific serine/threonine protein kinase</fullName>
        <ecNumber evidence="1">2.7.11.1</ecNumber>
    </recommendedName>
</protein>
<evidence type="ECO:0000259" key="12">
    <source>
        <dbReference type="PROSITE" id="PS50032"/>
    </source>
</evidence>
<name>A8NIZ6_COPC7</name>
<gene>
    <name evidence="13" type="ORF">CC1G_08740</name>
</gene>
<dbReference type="AlphaFoldDB" id="A8NIZ6"/>
<organism evidence="13 14">
    <name type="scientific">Coprinopsis cinerea (strain Okayama-7 / 130 / ATCC MYA-4618 / FGSC 9003)</name>
    <name type="common">Inky cap fungus</name>
    <name type="synonym">Hormographiella aspergillata</name>
    <dbReference type="NCBI Taxonomy" id="240176"/>
    <lineage>
        <taxon>Eukaryota</taxon>
        <taxon>Fungi</taxon>
        <taxon>Dikarya</taxon>
        <taxon>Basidiomycota</taxon>
        <taxon>Agaricomycotina</taxon>
        <taxon>Agaricomycetes</taxon>
        <taxon>Agaricomycetidae</taxon>
        <taxon>Agaricales</taxon>
        <taxon>Agaricineae</taxon>
        <taxon>Psathyrellaceae</taxon>
        <taxon>Coprinopsis</taxon>
    </lineage>
</organism>
<dbReference type="InterPro" id="IPR008271">
    <property type="entry name" value="Ser/Thr_kinase_AS"/>
</dbReference>
<dbReference type="Proteomes" id="UP000001861">
    <property type="component" value="Unassembled WGS sequence"/>
</dbReference>
<evidence type="ECO:0000256" key="10">
    <source>
        <dbReference type="SAM" id="MobiDB-lite"/>
    </source>
</evidence>
<dbReference type="InParanoid" id="A8NIZ6"/>
<feature type="region of interest" description="Disordered" evidence="10">
    <location>
        <begin position="935"/>
        <end position="954"/>
    </location>
</feature>
<keyword evidence="4 9" id="KW-0547">Nucleotide-binding</keyword>
<feature type="region of interest" description="Disordered" evidence="10">
    <location>
        <begin position="1000"/>
        <end position="1019"/>
    </location>
</feature>
<dbReference type="HOGENOM" id="CLU_002888_3_0_1"/>
<dbReference type="Pfam" id="PF00069">
    <property type="entry name" value="Pkinase"/>
    <property type="match status" value="1"/>
</dbReference>
<evidence type="ECO:0000256" key="5">
    <source>
        <dbReference type="ARBA" id="ARBA00022777"/>
    </source>
</evidence>
<dbReference type="InterPro" id="IPR017441">
    <property type="entry name" value="Protein_kinase_ATP_BS"/>
</dbReference>
<dbReference type="GeneID" id="6010614"/>
<dbReference type="Gene3D" id="3.30.310.80">
    <property type="entry name" value="Kinase associated domain 1, KA1"/>
    <property type="match status" value="1"/>
</dbReference>
<evidence type="ECO:0000256" key="2">
    <source>
        <dbReference type="ARBA" id="ARBA00022527"/>
    </source>
</evidence>
<feature type="compositionally biased region" description="Low complexity" evidence="10">
    <location>
        <begin position="833"/>
        <end position="844"/>
    </location>
</feature>
<dbReference type="GO" id="GO:0106310">
    <property type="term" value="F:protein serine kinase activity"/>
    <property type="evidence" value="ECO:0007669"/>
    <property type="project" value="RHEA"/>
</dbReference>
<dbReference type="VEuPathDB" id="FungiDB:CC1G_08740"/>
<comment type="catalytic activity">
    <reaction evidence="7">
        <text>L-threonyl-[protein] + ATP = O-phospho-L-threonyl-[protein] + ADP + H(+)</text>
        <dbReference type="Rhea" id="RHEA:46608"/>
        <dbReference type="Rhea" id="RHEA-COMP:11060"/>
        <dbReference type="Rhea" id="RHEA-COMP:11605"/>
        <dbReference type="ChEBI" id="CHEBI:15378"/>
        <dbReference type="ChEBI" id="CHEBI:30013"/>
        <dbReference type="ChEBI" id="CHEBI:30616"/>
        <dbReference type="ChEBI" id="CHEBI:61977"/>
        <dbReference type="ChEBI" id="CHEBI:456216"/>
        <dbReference type="EC" id="2.7.11.1"/>
    </reaction>
</comment>
<feature type="compositionally biased region" description="Pro residues" evidence="10">
    <location>
        <begin position="653"/>
        <end position="671"/>
    </location>
</feature>
<dbReference type="SUPFAM" id="SSF56112">
    <property type="entry name" value="Protein kinase-like (PK-like)"/>
    <property type="match status" value="1"/>
</dbReference>
<dbReference type="OrthoDB" id="193931at2759"/>
<dbReference type="RefSeq" id="XP_001834109.2">
    <property type="nucleotide sequence ID" value="XM_001834057.2"/>
</dbReference>
<evidence type="ECO:0000256" key="3">
    <source>
        <dbReference type="ARBA" id="ARBA00022679"/>
    </source>
</evidence>
<dbReference type="InterPro" id="IPR028375">
    <property type="entry name" value="KA1/Ssp2_C"/>
</dbReference>
<feature type="compositionally biased region" description="Polar residues" evidence="10">
    <location>
        <begin position="469"/>
        <end position="479"/>
    </location>
</feature>
<feature type="binding site" evidence="9">
    <location>
        <position position="168"/>
    </location>
    <ligand>
        <name>ATP</name>
        <dbReference type="ChEBI" id="CHEBI:30616"/>
    </ligand>
</feature>
<feature type="region of interest" description="Disordered" evidence="10">
    <location>
        <begin position="962"/>
        <end position="988"/>
    </location>
</feature>
<dbReference type="PROSITE" id="PS00108">
    <property type="entry name" value="PROTEIN_KINASE_ST"/>
    <property type="match status" value="1"/>
</dbReference>
<dbReference type="GO" id="GO:0004674">
    <property type="term" value="F:protein serine/threonine kinase activity"/>
    <property type="evidence" value="ECO:0007669"/>
    <property type="project" value="UniProtKB-KW"/>
</dbReference>
<proteinExistence type="predicted"/>
<dbReference type="SUPFAM" id="SSF103243">
    <property type="entry name" value="KA1-like"/>
    <property type="match status" value="1"/>
</dbReference>
<keyword evidence="6 9" id="KW-0067">ATP-binding</keyword>
<feature type="compositionally biased region" description="Polar residues" evidence="10">
    <location>
        <begin position="494"/>
        <end position="512"/>
    </location>
</feature>
<feature type="region of interest" description="Disordered" evidence="10">
    <location>
        <begin position="22"/>
        <end position="115"/>
    </location>
</feature>
<feature type="compositionally biased region" description="Polar residues" evidence="10">
    <location>
        <begin position="674"/>
        <end position="683"/>
    </location>
</feature>
<dbReference type="GO" id="GO:0035556">
    <property type="term" value="P:intracellular signal transduction"/>
    <property type="evidence" value="ECO:0007669"/>
    <property type="project" value="TreeGrafter"/>
</dbReference>
<dbReference type="InterPro" id="IPR000719">
    <property type="entry name" value="Prot_kinase_dom"/>
</dbReference>
<feature type="compositionally biased region" description="Polar residues" evidence="10">
    <location>
        <begin position="766"/>
        <end position="793"/>
    </location>
</feature>
<feature type="region of interest" description="Disordered" evidence="10">
    <location>
        <begin position="494"/>
        <end position="889"/>
    </location>
</feature>
<dbReference type="PROSITE" id="PS00107">
    <property type="entry name" value="PROTEIN_KINASE_ATP"/>
    <property type="match status" value="1"/>
</dbReference>
<dbReference type="EMBL" id="AACS02000010">
    <property type="protein sequence ID" value="EAU87704.2"/>
    <property type="molecule type" value="Genomic_DNA"/>
</dbReference>
<dbReference type="GO" id="GO:0005524">
    <property type="term" value="F:ATP binding"/>
    <property type="evidence" value="ECO:0007669"/>
    <property type="project" value="UniProtKB-UniRule"/>
</dbReference>
<comment type="catalytic activity">
    <reaction evidence="8">
        <text>L-seryl-[protein] + ATP = O-phospho-L-seryl-[protein] + ADP + H(+)</text>
        <dbReference type="Rhea" id="RHEA:17989"/>
        <dbReference type="Rhea" id="RHEA-COMP:9863"/>
        <dbReference type="Rhea" id="RHEA-COMP:11604"/>
        <dbReference type="ChEBI" id="CHEBI:15378"/>
        <dbReference type="ChEBI" id="CHEBI:29999"/>
        <dbReference type="ChEBI" id="CHEBI:30616"/>
        <dbReference type="ChEBI" id="CHEBI:83421"/>
        <dbReference type="ChEBI" id="CHEBI:456216"/>
        <dbReference type="EC" id="2.7.11.1"/>
    </reaction>
</comment>
<feature type="compositionally biased region" description="Basic and acidic residues" evidence="10">
    <location>
        <begin position="97"/>
        <end position="109"/>
    </location>
</feature>
<feature type="compositionally biased region" description="Low complexity" evidence="10">
    <location>
        <begin position="614"/>
        <end position="626"/>
    </location>
</feature>
<keyword evidence="2" id="KW-0723">Serine/threonine-protein kinase</keyword>
<accession>A8NIZ6</accession>
<evidence type="ECO:0000256" key="9">
    <source>
        <dbReference type="PROSITE-ProRule" id="PRU10141"/>
    </source>
</evidence>
<dbReference type="InterPro" id="IPR011009">
    <property type="entry name" value="Kinase-like_dom_sf"/>
</dbReference>
<evidence type="ECO:0000256" key="4">
    <source>
        <dbReference type="ARBA" id="ARBA00022741"/>
    </source>
</evidence>
<keyword evidence="3" id="KW-0808">Transferase</keyword>
<dbReference type="GO" id="GO:0005737">
    <property type="term" value="C:cytoplasm"/>
    <property type="evidence" value="ECO:0007669"/>
    <property type="project" value="TreeGrafter"/>
</dbReference>
<evidence type="ECO:0000256" key="7">
    <source>
        <dbReference type="ARBA" id="ARBA00047899"/>
    </source>
</evidence>
<feature type="compositionally biased region" description="Basic and acidic residues" evidence="10">
    <location>
        <begin position="586"/>
        <end position="613"/>
    </location>
</feature>
<dbReference type="FunFam" id="3.30.200.20:FF:000003">
    <property type="entry name" value="Non-specific serine/threonine protein kinase"/>
    <property type="match status" value="1"/>
</dbReference>
<feature type="domain" description="Protein kinase" evidence="11">
    <location>
        <begin position="139"/>
        <end position="401"/>
    </location>
</feature>
<dbReference type="PROSITE" id="PS50032">
    <property type="entry name" value="KA1"/>
    <property type="match status" value="1"/>
</dbReference>
<feature type="region of interest" description="Disordered" evidence="10">
    <location>
        <begin position="450"/>
        <end position="479"/>
    </location>
</feature>
<dbReference type="FunFam" id="1.10.510.10:FF:000636">
    <property type="entry name" value="Non-specific serine/threonine protein kinase"/>
    <property type="match status" value="1"/>
</dbReference>
<feature type="compositionally biased region" description="Polar residues" evidence="10">
    <location>
        <begin position="697"/>
        <end position="710"/>
    </location>
</feature>
<reference evidence="13 14" key="1">
    <citation type="journal article" date="2010" name="Proc. Natl. Acad. Sci. U.S.A.">
        <title>Insights into evolution of multicellular fungi from the assembled chromosomes of the mushroom Coprinopsis cinerea (Coprinus cinereus).</title>
        <authorList>
            <person name="Stajich J.E."/>
            <person name="Wilke S.K."/>
            <person name="Ahren D."/>
            <person name="Au C.H."/>
            <person name="Birren B.W."/>
            <person name="Borodovsky M."/>
            <person name="Burns C."/>
            <person name="Canback B."/>
            <person name="Casselton L.A."/>
            <person name="Cheng C.K."/>
            <person name="Deng J."/>
            <person name="Dietrich F.S."/>
            <person name="Fargo D.C."/>
            <person name="Farman M.L."/>
            <person name="Gathman A.C."/>
            <person name="Goldberg J."/>
            <person name="Guigo R."/>
            <person name="Hoegger P.J."/>
            <person name="Hooker J.B."/>
            <person name="Huggins A."/>
            <person name="James T.Y."/>
            <person name="Kamada T."/>
            <person name="Kilaru S."/>
            <person name="Kodira C."/>
            <person name="Kues U."/>
            <person name="Kupfer D."/>
            <person name="Kwan H.S."/>
            <person name="Lomsadze A."/>
            <person name="Li W."/>
            <person name="Lilly W.W."/>
            <person name="Ma L.J."/>
            <person name="Mackey A.J."/>
            <person name="Manning G."/>
            <person name="Martin F."/>
            <person name="Muraguchi H."/>
            <person name="Natvig D.O."/>
            <person name="Palmerini H."/>
            <person name="Ramesh M.A."/>
            <person name="Rehmeyer C.J."/>
            <person name="Roe B.A."/>
            <person name="Shenoy N."/>
            <person name="Stanke M."/>
            <person name="Ter-Hovhannisyan V."/>
            <person name="Tunlid A."/>
            <person name="Velagapudi R."/>
            <person name="Vision T.J."/>
            <person name="Zeng Q."/>
            <person name="Zolan M.E."/>
            <person name="Pukkila P.J."/>
        </authorList>
    </citation>
    <scope>NUCLEOTIDE SEQUENCE [LARGE SCALE GENOMIC DNA]</scope>
    <source>
        <strain evidence="14">Okayama-7 / 130 / ATCC MYA-4618 / FGSC 9003</strain>
    </source>
</reference>
<evidence type="ECO:0000256" key="1">
    <source>
        <dbReference type="ARBA" id="ARBA00012513"/>
    </source>
</evidence>
<feature type="compositionally biased region" description="Polar residues" evidence="10">
    <location>
        <begin position="537"/>
        <end position="551"/>
    </location>
</feature>
<evidence type="ECO:0000313" key="14">
    <source>
        <dbReference type="Proteomes" id="UP000001861"/>
    </source>
</evidence>
<dbReference type="KEGG" id="cci:CC1G_08740"/>
<dbReference type="PANTHER" id="PTHR24346">
    <property type="entry name" value="MAP/MICROTUBULE AFFINITY-REGULATING KINASE"/>
    <property type="match status" value="1"/>
</dbReference>
<dbReference type="SMART" id="SM00220">
    <property type="entry name" value="S_TKc"/>
    <property type="match status" value="1"/>
</dbReference>
<dbReference type="Gene3D" id="1.10.510.10">
    <property type="entry name" value="Transferase(Phosphotransferase) domain 1"/>
    <property type="match status" value="1"/>
</dbReference>
<evidence type="ECO:0000313" key="13">
    <source>
        <dbReference type="EMBL" id="EAU87704.2"/>
    </source>
</evidence>
<dbReference type="InterPro" id="IPR001772">
    <property type="entry name" value="KA1_dom"/>
</dbReference>
<evidence type="ECO:0000256" key="6">
    <source>
        <dbReference type="ARBA" id="ARBA00022840"/>
    </source>
</evidence>
<keyword evidence="5 13" id="KW-0418">Kinase</keyword>
<feature type="domain" description="KA1" evidence="12">
    <location>
        <begin position="1168"/>
        <end position="1218"/>
    </location>
</feature>
<dbReference type="eggNOG" id="KOG0583">
    <property type="taxonomic scope" value="Eukaryota"/>
</dbReference>
<feature type="compositionally biased region" description="Polar residues" evidence="10">
    <location>
        <begin position="936"/>
        <end position="953"/>
    </location>
</feature>
<dbReference type="PROSITE" id="PS50011">
    <property type="entry name" value="PROTEIN_KINASE_DOM"/>
    <property type="match status" value="1"/>
</dbReference>
<feature type="compositionally biased region" description="Low complexity" evidence="10">
    <location>
        <begin position="71"/>
        <end position="92"/>
    </location>
</feature>
<sequence length="1220" mass="130441">MANQAVFSPSLVDEVNTLLMAPPSQSTSLQIPPAETERGSSRQAAHNSPAHPGSASAYRPASVAVHSATPSSSHAGSSSSRRQQRASHSVVSGTSNDQDRRNGHSRHEGSPYPDVYSHPAAVAYAAAHPRRTIPKFGPYLLLQTLGEGEFGKVKLGLHCQWGEEVAVKLIRRGNVDSSVRMSKVEREIEVLRTLKHPNIVRLYDVIETDKYIGIILEYASGGELFDHILAHRHLRERDAAKLFSQLISGVWYIHQKKIVHRDLKLENLLLDRHRNVIITDFGFANRFEHRSDDLMQTSCGSPCYAAPELVISEGLYVGSAVDIWSCGVILYAMLAGYLPFDDDPANPDGDNINLLYRYIVNTPLSFPDFVSAEARDLLSLMLVPDPTRRANLDTVMRHPWLSAYHGTPRTDGVPNAFGKSVADLEKAAMEQHQQKRIAYQKQMKANAVLNNTSAPSPRSHSHRPEPTSAAPTSGRSRSVQPEFIYDSSVDQSISAPVPSANANATPKHNGTTPKAFDSPAALGLADDDPFAPPPGTKVNSGVATATSPSKQRPSEDSARTPAAGLSPTDNKTPSKGHRSSTSGGGRDIRHTIQVEYDEPKSAKRSDDKRRDRSGSQGQPSQASAQPNGVLPNVQNGQPATRERRPSHGGATKPLPPQPVAPSAYKPPPTPATPKGSSHQQPSATPVKAASGGDVPTVNVSSPPQTPSFHQLSHPKDKDKDASSQNSASSKRGHKKGKSSIDKIGLGKIFGSGNSAPAPPVPPLNGSEHNLQSPSAPSSRVPSESQGSASSLQAPQEPAPPKDGKKSRRNTLTVMVEPFIGTIRNRKGRPPTTPATAEPVPTAQTSVNATHPPVPSSATVPALPTAPHDADLTHPDIPVEDGPGLSASSNKAKKVMQWFRTKSKGRESVGIGLGGEAEHHDSLSTPITEQKYKKGFSASSSTVNQTSTPASAMSPQVVVTQAQQATTPKTPKVSAPGHPQRAASSATETPSFVARFRNSVTVGGGSHSHSSKHSNQPGGQLRIHQGAVDQTTITTRPPPEVMAKVKAVLEGMGVEIQLESEYKYRCIRHKKKKGATSAAGTAPNGAPANLAAVQVTGSAASNGVDRRGLPLPSPSAFSATGGMLRGLLMRRQSSQVSSSSQPSLAFDDETSVVVSEPLLMSDITYGDPSQDAGDEVRFSVELTRIDRLNDTYSLDIRRLKGNLRSYKYLYDTIRQRADLQR</sequence>
<comment type="caution">
    <text evidence="13">The sequence shown here is derived from an EMBL/GenBank/DDBJ whole genome shotgun (WGS) entry which is preliminary data.</text>
</comment>
<dbReference type="PANTHER" id="PTHR24346:SF110">
    <property type="entry name" value="NON-SPECIFIC SERINE_THREONINE PROTEIN KINASE"/>
    <property type="match status" value="1"/>
</dbReference>
<dbReference type="OMA" id="WLAPCAH"/>
<dbReference type="EC" id="2.7.11.1" evidence="1"/>
<dbReference type="STRING" id="240176.A8NIZ6"/>
<evidence type="ECO:0000256" key="8">
    <source>
        <dbReference type="ARBA" id="ARBA00048679"/>
    </source>
</evidence>
<dbReference type="Pfam" id="PF02149">
    <property type="entry name" value="KA1"/>
    <property type="match status" value="1"/>
</dbReference>
<feature type="compositionally biased region" description="Low complexity" evidence="10">
    <location>
        <begin position="962"/>
        <end position="971"/>
    </location>
</feature>